<dbReference type="PANTHER" id="PTHR37984:SF5">
    <property type="entry name" value="PROTEIN NYNRIN-LIKE"/>
    <property type="match status" value="1"/>
</dbReference>
<protein>
    <recommendedName>
        <fullName evidence="2">Reverse transcriptase/retrotransposon-derived protein RNase H-like domain-containing protein</fullName>
    </recommendedName>
</protein>
<keyword evidence="4" id="KW-1185">Reference proteome</keyword>
<dbReference type="Gene3D" id="3.30.70.270">
    <property type="match status" value="1"/>
</dbReference>
<accession>A0A8S1HPI6</accession>
<gene>
    <name evidence="3" type="ORF">CAUJ_LOCUS13186</name>
</gene>
<proteinExistence type="predicted"/>
<organism evidence="3 4">
    <name type="scientific">Caenorhabditis auriculariae</name>
    <dbReference type="NCBI Taxonomy" id="2777116"/>
    <lineage>
        <taxon>Eukaryota</taxon>
        <taxon>Metazoa</taxon>
        <taxon>Ecdysozoa</taxon>
        <taxon>Nematoda</taxon>
        <taxon>Chromadorea</taxon>
        <taxon>Rhabditida</taxon>
        <taxon>Rhabditina</taxon>
        <taxon>Rhabditomorpha</taxon>
        <taxon>Rhabditoidea</taxon>
        <taxon>Rhabditidae</taxon>
        <taxon>Peloderinae</taxon>
        <taxon>Caenorhabditis</taxon>
    </lineage>
</organism>
<evidence type="ECO:0000313" key="4">
    <source>
        <dbReference type="Proteomes" id="UP000835052"/>
    </source>
</evidence>
<dbReference type="InterPro" id="IPR043502">
    <property type="entry name" value="DNA/RNA_pol_sf"/>
</dbReference>
<evidence type="ECO:0000256" key="1">
    <source>
        <dbReference type="ARBA" id="ARBA00023268"/>
    </source>
</evidence>
<keyword evidence="1" id="KW-0511">Multifunctional enzyme</keyword>
<dbReference type="GO" id="GO:0003824">
    <property type="term" value="F:catalytic activity"/>
    <property type="evidence" value="ECO:0007669"/>
    <property type="project" value="UniProtKB-KW"/>
</dbReference>
<comment type="caution">
    <text evidence="3">The sequence shown here is derived from an EMBL/GenBank/DDBJ whole genome shotgun (WGS) entry which is preliminary data.</text>
</comment>
<dbReference type="SUPFAM" id="SSF56672">
    <property type="entry name" value="DNA/RNA polymerases"/>
    <property type="match status" value="1"/>
</dbReference>
<dbReference type="Pfam" id="PF17919">
    <property type="entry name" value="RT_RNaseH_2"/>
    <property type="match status" value="1"/>
</dbReference>
<dbReference type="InterPro" id="IPR050951">
    <property type="entry name" value="Retrovirus_Pol_polyprotein"/>
</dbReference>
<dbReference type="InterPro" id="IPR041577">
    <property type="entry name" value="RT_RNaseH_2"/>
</dbReference>
<reference evidence="3" key="1">
    <citation type="submission" date="2020-10" db="EMBL/GenBank/DDBJ databases">
        <authorList>
            <person name="Kikuchi T."/>
        </authorList>
    </citation>
    <scope>NUCLEOTIDE SEQUENCE</scope>
    <source>
        <strain evidence="3">NKZ352</strain>
    </source>
</reference>
<dbReference type="InterPro" id="IPR043128">
    <property type="entry name" value="Rev_trsase/Diguanyl_cyclase"/>
</dbReference>
<sequence length="190" mass="21140">MVQKGILVPVEHAEWASAVVVVPKPGGKGVPGVIVYLDDITITAPSDEEHIKRLREVLKRIKDYGMITYYGKYIPNLSSESAPLNRLRQNDAEWVWGEKEQMAIDKIKKILVDSGTLAHYDPTEQIVLATDASDYGLEVEFFPAMSEAEEGYSQQSQTFSQSQSSTFDNPTTSSDTIFAAFNDAINYVNN</sequence>
<name>A0A8S1HPI6_9PELO</name>
<dbReference type="OrthoDB" id="5829234at2759"/>
<feature type="domain" description="Reverse transcriptase/retrotransposon-derived protein RNase H-like" evidence="2">
    <location>
        <begin position="96"/>
        <end position="138"/>
    </location>
</feature>
<evidence type="ECO:0000313" key="3">
    <source>
        <dbReference type="EMBL" id="CAD6197277.1"/>
    </source>
</evidence>
<dbReference type="EMBL" id="CAJGYM010000090">
    <property type="protein sequence ID" value="CAD6197277.1"/>
    <property type="molecule type" value="Genomic_DNA"/>
</dbReference>
<dbReference type="PANTHER" id="PTHR37984">
    <property type="entry name" value="PROTEIN CBG26694"/>
    <property type="match status" value="1"/>
</dbReference>
<dbReference type="Proteomes" id="UP000835052">
    <property type="component" value="Unassembled WGS sequence"/>
</dbReference>
<dbReference type="AlphaFoldDB" id="A0A8S1HPI6"/>
<evidence type="ECO:0000259" key="2">
    <source>
        <dbReference type="Pfam" id="PF17919"/>
    </source>
</evidence>